<dbReference type="InterPro" id="IPR011008">
    <property type="entry name" value="Dimeric_a/b-barrel"/>
</dbReference>
<evidence type="ECO:0000313" key="2">
    <source>
        <dbReference type="EMBL" id="MCF2950135.1"/>
    </source>
</evidence>
<comment type="caution">
    <text evidence="2">The sequence shown here is derived from an EMBL/GenBank/DDBJ whole genome shotgun (WGS) entry which is preliminary data.</text>
</comment>
<organism evidence="2 3">
    <name type="scientific">Paraglaciecola algarum</name>
    <dbReference type="NCBI Taxonomy" id="3050085"/>
    <lineage>
        <taxon>Bacteria</taxon>
        <taxon>Pseudomonadati</taxon>
        <taxon>Pseudomonadota</taxon>
        <taxon>Gammaproteobacteria</taxon>
        <taxon>Alteromonadales</taxon>
        <taxon>Alteromonadaceae</taxon>
        <taxon>Paraglaciecola</taxon>
    </lineage>
</organism>
<keyword evidence="2" id="KW-0560">Oxidoreductase</keyword>
<feature type="domain" description="ABM" evidence="1">
    <location>
        <begin position="2"/>
        <end position="91"/>
    </location>
</feature>
<dbReference type="Pfam" id="PF03992">
    <property type="entry name" value="ABM"/>
    <property type="match status" value="1"/>
</dbReference>
<dbReference type="PANTHER" id="PTHR33336:SF1">
    <property type="entry name" value="(4S)-4-HYDROXY-5-PHOSPHONOOXYPENTANE-2,3-DIONE ISOMERASE"/>
    <property type="match status" value="1"/>
</dbReference>
<dbReference type="InterPro" id="IPR050744">
    <property type="entry name" value="AI-2_Isomerase_LsrG"/>
</dbReference>
<keyword evidence="3" id="KW-1185">Reference proteome</keyword>
<gene>
    <name evidence="2" type="ORF">L0668_18620</name>
</gene>
<proteinExistence type="predicted"/>
<keyword evidence="2" id="KW-0503">Monooxygenase</keyword>
<dbReference type="PROSITE" id="PS51725">
    <property type="entry name" value="ABM"/>
    <property type="match status" value="1"/>
</dbReference>
<dbReference type="RefSeq" id="WP_235314236.1">
    <property type="nucleotide sequence ID" value="NZ_JAKGAS010000014.1"/>
</dbReference>
<sequence>MYLVTVKFDVKPERLNEFLPLMLKQAEDSISLEENCLQFDVSADENKSSLIFLYEIYQDKQDFSAHLDSQHFKTFAQNVTDMVLDKKVECFDTLKTSFD</sequence>
<dbReference type="GO" id="GO:0004497">
    <property type="term" value="F:monooxygenase activity"/>
    <property type="evidence" value="ECO:0007669"/>
    <property type="project" value="UniProtKB-KW"/>
</dbReference>
<name>A0ABS9DB03_9ALTE</name>
<dbReference type="Proteomes" id="UP001521137">
    <property type="component" value="Unassembled WGS sequence"/>
</dbReference>
<dbReference type="PANTHER" id="PTHR33336">
    <property type="entry name" value="QUINOL MONOOXYGENASE YGIN-RELATED"/>
    <property type="match status" value="1"/>
</dbReference>
<dbReference type="InterPro" id="IPR007138">
    <property type="entry name" value="ABM_dom"/>
</dbReference>
<dbReference type="SUPFAM" id="SSF54909">
    <property type="entry name" value="Dimeric alpha+beta barrel"/>
    <property type="match status" value="1"/>
</dbReference>
<evidence type="ECO:0000313" key="3">
    <source>
        <dbReference type="Proteomes" id="UP001521137"/>
    </source>
</evidence>
<accession>A0ABS9DB03</accession>
<dbReference type="Gene3D" id="3.30.70.100">
    <property type="match status" value="1"/>
</dbReference>
<reference evidence="2 3" key="1">
    <citation type="submission" date="2022-01" db="EMBL/GenBank/DDBJ databases">
        <title>Paraglaciecola sp. G1-23.</title>
        <authorList>
            <person name="Jin M.S."/>
            <person name="Han D.M."/>
            <person name="Kim H.M."/>
            <person name="Jeon C.O."/>
        </authorList>
    </citation>
    <scope>NUCLEOTIDE SEQUENCE [LARGE SCALE GENOMIC DNA]</scope>
    <source>
        <strain evidence="2 3">G1-23</strain>
    </source>
</reference>
<protein>
    <submittedName>
        <fullName evidence="2">Antibiotic biosynthesis monooxygenase</fullName>
    </submittedName>
</protein>
<evidence type="ECO:0000259" key="1">
    <source>
        <dbReference type="PROSITE" id="PS51725"/>
    </source>
</evidence>
<dbReference type="EMBL" id="JAKGAS010000014">
    <property type="protein sequence ID" value="MCF2950135.1"/>
    <property type="molecule type" value="Genomic_DNA"/>
</dbReference>